<dbReference type="InterPro" id="IPR014710">
    <property type="entry name" value="RmlC-like_jellyroll"/>
</dbReference>
<dbReference type="Gene3D" id="2.60.120.10">
    <property type="entry name" value="Jelly Rolls"/>
    <property type="match status" value="1"/>
</dbReference>
<dbReference type="EMBL" id="LIXZ01000003">
    <property type="protein sequence ID" value="KPL60667.1"/>
    <property type="molecule type" value="Genomic_DNA"/>
</dbReference>
<dbReference type="AlphaFoldDB" id="A0A0P6W4S0"/>
<comment type="caution">
    <text evidence="1">The sequence shown here is derived from an EMBL/GenBank/DDBJ whole genome shotgun (WGS) entry which is preliminary data.</text>
</comment>
<reference evidence="1 2" key="1">
    <citation type="submission" date="2015-08" db="EMBL/GenBank/DDBJ databases">
        <title>Draft Genome Sequence of Bacillus vietnamensis UCD-SED5.</title>
        <authorList>
            <person name="Lee R.D."/>
            <person name="Jospin G."/>
            <person name="Lang J.M."/>
            <person name="Coil D.A."/>
            <person name="Eisen J.A."/>
        </authorList>
    </citation>
    <scope>NUCLEOTIDE SEQUENCE [LARGE SCALE GENOMIC DNA]</scope>
    <source>
        <strain evidence="1 2">UCD-SED5</strain>
    </source>
</reference>
<dbReference type="eggNOG" id="COG1917">
    <property type="taxonomic scope" value="Bacteria"/>
</dbReference>
<dbReference type="PATRIC" id="fig|218284.4.peg.2331"/>
<dbReference type="OrthoDB" id="3782397at2"/>
<dbReference type="RefSeq" id="WP_060671582.1">
    <property type="nucleotide sequence ID" value="NZ_LIXZ01000003.1"/>
</dbReference>
<evidence type="ECO:0000313" key="1">
    <source>
        <dbReference type="EMBL" id="KPL60667.1"/>
    </source>
</evidence>
<dbReference type="Proteomes" id="UP000050398">
    <property type="component" value="Unassembled WGS sequence"/>
</dbReference>
<proteinExistence type="predicted"/>
<protein>
    <submittedName>
        <fullName evidence="1">Cupin</fullName>
    </submittedName>
</protein>
<organism evidence="1 2">
    <name type="scientific">Rossellomorea vietnamensis</name>
    <dbReference type="NCBI Taxonomy" id="218284"/>
    <lineage>
        <taxon>Bacteria</taxon>
        <taxon>Bacillati</taxon>
        <taxon>Bacillota</taxon>
        <taxon>Bacilli</taxon>
        <taxon>Bacillales</taxon>
        <taxon>Bacillaceae</taxon>
        <taxon>Rossellomorea</taxon>
    </lineage>
</organism>
<evidence type="ECO:0000313" key="2">
    <source>
        <dbReference type="Proteomes" id="UP000050398"/>
    </source>
</evidence>
<accession>A0A0P6W4S0</accession>
<dbReference type="SUPFAM" id="SSF51182">
    <property type="entry name" value="RmlC-like cupins"/>
    <property type="match status" value="1"/>
</dbReference>
<dbReference type="InterPro" id="IPR011051">
    <property type="entry name" value="RmlC_Cupin_sf"/>
</dbReference>
<gene>
    <name evidence="1" type="ORF">AM506_06040</name>
</gene>
<sequence length="118" mass="13288">MKIYSFKQNTGKSIHQFISKNVTIHPLLKPDEPFQIGYFYLEENSVLGMHPAMCDQLLMITSGRGWVRVEGGEKIVVEPGMAVFWQEGEMHESGSDDGMTAIVAEGSRLDPDQYLHTN</sequence>
<name>A0A0P6W4S0_9BACI</name>